<dbReference type="GO" id="GO:0070041">
    <property type="term" value="F:rRNA (uridine-C5-)-methyltransferase activity"/>
    <property type="evidence" value="ECO:0007669"/>
    <property type="project" value="TreeGrafter"/>
</dbReference>
<evidence type="ECO:0000256" key="2">
    <source>
        <dbReference type="ARBA" id="ARBA00022679"/>
    </source>
</evidence>
<accession>A0A5Q2RFY9</accession>
<dbReference type="PROSITE" id="PS51687">
    <property type="entry name" value="SAM_MT_RNA_M5U"/>
    <property type="match status" value="1"/>
</dbReference>
<dbReference type="EMBL" id="CP045851">
    <property type="protein sequence ID" value="QGG95749.1"/>
    <property type="molecule type" value="Genomic_DNA"/>
</dbReference>
<dbReference type="GO" id="GO:0070475">
    <property type="term" value="P:rRNA base methylation"/>
    <property type="evidence" value="ECO:0007669"/>
    <property type="project" value="TreeGrafter"/>
</dbReference>
<feature type="active site" description="Nucleophile" evidence="4">
    <location>
        <position position="355"/>
    </location>
</feature>
<keyword evidence="1 4" id="KW-0489">Methyltransferase</keyword>
<dbReference type="PANTHER" id="PTHR11061">
    <property type="entry name" value="RNA M5U METHYLTRANSFERASE"/>
    <property type="match status" value="1"/>
</dbReference>
<keyword evidence="2 4" id="KW-0808">Transferase</keyword>
<dbReference type="PROSITE" id="PS50926">
    <property type="entry name" value="TRAM"/>
    <property type="match status" value="1"/>
</dbReference>
<feature type="binding site" evidence="4">
    <location>
        <position position="269"/>
    </location>
    <ligand>
        <name>S-adenosyl-L-methionine</name>
        <dbReference type="ChEBI" id="CHEBI:59789"/>
    </ligand>
</feature>
<dbReference type="AlphaFoldDB" id="A0A5Q2RFY9"/>
<feature type="domain" description="TRAM" evidence="5">
    <location>
        <begin position="1"/>
        <end position="58"/>
    </location>
</feature>
<dbReference type="InterPro" id="IPR012340">
    <property type="entry name" value="NA-bd_OB-fold"/>
</dbReference>
<dbReference type="RefSeq" id="WP_153759855.1">
    <property type="nucleotide sequence ID" value="NZ_CP045851.1"/>
</dbReference>
<evidence type="ECO:0000256" key="1">
    <source>
        <dbReference type="ARBA" id="ARBA00022603"/>
    </source>
</evidence>
<dbReference type="InterPro" id="IPR002792">
    <property type="entry name" value="TRAM_dom"/>
</dbReference>
<dbReference type="PANTHER" id="PTHR11061:SF30">
    <property type="entry name" value="TRNA (URACIL(54)-C(5))-METHYLTRANSFERASE"/>
    <property type="match status" value="1"/>
</dbReference>
<keyword evidence="3 4" id="KW-0949">S-adenosyl-L-methionine</keyword>
<evidence type="ECO:0000313" key="7">
    <source>
        <dbReference type="Proteomes" id="UP000334019"/>
    </source>
</evidence>
<organism evidence="6 7">
    <name type="scientific">Actinomarinicola tropica</name>
    <dbReference type="NCBI Taxonomy" id="2789776"/>
    <lineage>
        <taxon>Bacteria</taxon>
        <taxon>Bacillati</taxon>
        <taxon>Actinomycetota</taxon>
        <taxon>Acidimicrobiia</taxon>
        <taxon>Acidimicrobiales</taxon>
        <taxon>Iamiaceae</taxon>
        <taxon>Actinomarinicola</taxon>
    </lineage>
</organism>
<gene>
    <name evidence="6" type="ORF">GH723_11945</name>
</gene>
<dbReference type="SUPFAM" id="SSF50249">
    <property type="entry name" value="Nucleic acid-binding proteins"/>
    <property type="match status" value="1"/>
</dbReference>
<evidence type="ECO:0000259" key="5">
    <source>
        <dbReference type="PROSITE" id="PS50926"/>
    </source>
</evidence>
<proteinExistence type="inferred from homology"/>
<dbReference type="Gene3D" id="2.40.50.140">
    <property type="entry name" value="Nucleic acid-binding proteins"/>
    <property type="match status" value="1"/>
</dbReference>
<protein>
    <submittedName>
        <fullName evidence="6">TRAM domain-containing protein</fullName>
    </submittedName>
</protein>
<sequence>MAADPIELLVERTAVGGDGVARDASGRVVFVEGALPGERVLARIRSEKDRFAKAVAVEVLDSAPARIVPVCPHVGDGCGGCALAHVAVDAQRDLKVGMVVEALERIGRLTDPVVEPGPWLAPTGFRTTVRAGVLDGRPALRALHGHDLIALDSCRVAHPLVEEVLAHGRFPGAREVTVRAGARTGERIALVDPSASADVVAPSDVVVVGADDLASGRRLWFHEEVHGVRLRVSAESFFQSRADGAEALVDLVATVTSDVAPDATMADLYCGVGLFAATVGRGRRTVAVERSRSSIADAKVNLRDQDATVVRAGVERWRPSPVALVVADPPRNGLAKGGVQVVAATGASHLALVSCDAGSLGRDARLLTEAGWQHEGSTLVDLFPDTPHVEVVSRFVRRPPT</sequence>
<keyword evidence="7" id="KW-1185">Reference proteome</keyword>
<feature type="binding site" evidence="4">
    <location>
        <position position="239"/>
    </location>
    <ligand>
        <name>S-adenosyl-L-methionine</name>
        <dbReference type="ChEBI" id="CHEBI:59789"/>
    </ligand>
</feature>
<feature type="binding site" evidence="4">
    <location>
        <position position="328"/>
    </location>
    <ligand>
        <name>S-adenosyl-L-methionine</name>
        <dbReference type="ChEBI" id="CHEBI:59789"/>
    </ligand>
</feature>
<dbReference type="KEGG" id="atq:GH723_11945"/>
<dbReference type="InterPro" id="IPR029063">
    <property type="entry name" value="SAM-dependent_MTases_sf"/>
</dbReference>
<name>A0A5Q2RFY9_9ACTN</name>
<reference evidence="6 7" key="1">
    <citation type="submission" date="2019-11" db="EMBL/GenBank/DDBJ databases">
        <authorList>
            <person name="He Y."/>
        </authorList>
    </citation>
    <scope>NUCLEOTIDE SEQUENCE [LARGE SCALE GENOMIC DNA]</scope>
    <source>
        <strain evidence="6 7">SCSIO 58843</strain>
    </source>
</reference>
<dbReference type="Proteomes" id="UP000334019">
    <property type="component" value="Chromosome"/>
</dbReference>
<dbReference type="SUPFAM" id="SSF53335">
    <property type="entry name" value="S-adenosyl-L-methionine-dependent methyltransferases"/>
    <property type="match status" value="1"/>
</dbReference>
<evidence type="ECO:0000256" key="4">
    <source>
        <dbReference type="PROSITE-ProRule" id="PRU01024"/>
    </source>
</evidence>
<dbReference type="InterPro" id="IPR010280">
    <property type="entry name" value="U5_MeTrfase_fam"/>
</dbReference>
<dbReference type="Gene3D" id="3.40.50.150">
    <property type="entry name" value="Vaccinia Virus protein VP39"/>
    <property type="match status" value="1"/>
</dbReference>
<feature type="binding site" evidence="4">
    <location>
        <position position="289"/>
    </location>
    <ligand>
        <name>S-adenosyl-L-methionine</name>
        <dbReference type="ChEBI" id="CHEBI:59789"/>
    </ligand>
</feature>
<dbReference type="Pfam" id="PF01938">
    <property type="entry name" value="TRAM"/>
    <property type="match status" value="1"/>
</dbReference>
<comment type="similarity">
    <text evidence="4">Belongs to the class I-like SAM-binding methyltransferase superfamily. RNA M5U methyltransferase family.</text>
</comment>
<evidence type="ECO:0000256" key="3">
    <source>
        <dbReference type="ARBA" id="ARBA00022691"/>
    </source>
</evidence>
<evidence type="ECO:0000313" key="6">
    <source>
        <dbReference type="EMBL" id="QGG95749.1"/>
    </source>
</evidence>